<keyword evidence="3" id="KW-1185">Reference proteome</keyword>
<reference evidence="2 3" key="1">
    <citation type="submission" date="2019-10" db="EMBL/GenBank/DDBJ databases">
        <authorList>
            <person name="Palmer J.M."/>
        </authorList>
    </citation>
    <scope>NUCLEOTIDE SEQUENCE [LARGE SCALE GENOMIC DNA]</scope>
    <source>
        <strain evidence="2 3">TWF730</strain>
    </source>
</reference>
<evidence type="ECO:0000256" key="1">
    <source>
        <dbReference type="SAM" id="SignalP"/>
    </source>
</evidence>
<dbReference type="Proteomes" id="UP001373714">
    <property type="component" value="Unassembled WGS sequence"/>
</dbReference>
<dbReference type="AlphaFoldDB" id="A0AAV9V890"/>
<organism evidence="2 3">
    <name type="scientific">Orbilia blumenaviensis</name>
    <dbReference type="NCBI Taxonomy" id="1796055"/>
    <lineage>
        <taxon>Eukaryota</taxon>
        <taxon>Fungi</taxon>
        <taxon>Dikarya</taxon>
        <taxon>Ascomycota</taxon>
        <taxon>Pezizomycotina</taxon>
        <taxon>Orbiliomycetes</taxon>
        <taxon>Orbiliales</taxon>
        <taxon>Orbiliaceae</taxon>
        <taxon>Orbilia</taxon>
    </lineage>
</organism>
<feature type="signal peptide" evidence="1">
    <location>
        <begin position="1"/>
        <end position="20"/>
    </location>
</feature>
<accession>A0AAV9V890</accession>
<keyword evidence="1" id="KW-0732">Signal</keyword>
<evidence type="ECO:0000313" key="3">
    <source>
        <dbReference type="Proteomes" id="UP001373714"/>
    </source>
</evidence>
<feature type="chain" id="PRO_5043945353" description="Antifreeze protein" evidence="1">
    <location>
        <begin position="21"/>
        <end position="294"/>
    </location>
</feature>
<name>A0AAV9V890_9PEZI</name>
<comment type="caution">
    <text evidence="2">The sequence shown here is derived from an EMBL/GenBank/DDBJ whole genome shotgun (WGS) entry which is preliminary data.</text>
</comment>
<protein>
    <recommendedName>
        <fullName evidence="4">Antifreeze protein</fullName>
    </recommendedName>
</protein>
<evidence type="ECO:0008006" key="4">
    <source>
        <dbReference type="Google" id="ProtNLM"/>
    </source>
</evidence>
<gene>
    <name evidence="2" type="ORF">TWF730_007398</name>
</gene>
<sequence>MLFNQIFTFSALAFAASSLAATCVPNKSCTALPKSAVSSCSKIISSKKAKFTTCTVVKTIIPPKTTKTITVNRPKATIIENEWVTSTVDETGTVSVFSTVTDYTTTVFLEEASAAVTETEVSSFTETNSVTETYTIFNYGFALKRRAAATPCTTVPKSCSCLLTKTTTKTVTAPRQTVTTTKTMPLETVIVKKTATASVTIITFVTTVVYETTTATESQYSTYTITATETDQISETATHTITATVLETLYTCVDPNRARCGNYCYRTQIDWYNCGGCGQRCQNGQVCNGGRCIS</sequence>
<proteinExistence type="predicted"/>
<dbReference type="EMBL" id="JAVHNS010000004">
    <property type="protein sequence ID" value="KAK6358044.1"/>
    <property type="molecule type" value="Genomic_DNA"/>
</dbReference>
<evidence type="ECO:0000313" key="2">
    <source>
        <dbReference type="EMBL" id="KAK6358044.1"/>
    </source>
</evidence>